<keyword evidence="7" id="KW-1185">Reference proteome</keyword>
<dbReference type="Pfam" id="PF00069">
    <property type="entry name" value="Pkinase"/>
    <property type="match status" value="1"/>
</dbReference>
<dbReference type="Gene3D" id="3.30.200.20">
    <property type="entry name" value="Phosphorylase Kinase, domain 1"/>
    <property type="match status" value="1"/>
</dbReference>
<feature type="domain" description="Protein kinase" evidence="5">
    <location>
        <begin position="51"/>
        <end position="110"/>
    </location>
</feature>
<evidence type="ECO:0000313" key="7">
    <source>
        <dbReference type="Proteomes" id="UP000694861"/>
    </source>
</evidence>
<evidence type="ECO:0000256" key="1">
    <source>
        <dbReference type="ARBA" id="ARBA00022741"/>
    </source>
</evidence>
<dbReference type="PANTHER" id="PTHR27005:SF468">
    <property type="entry name" value="OS01G0310500 PROTEIN"/>
    <property type="match status" value="1"/>
</dbReference>
<evidence type="ECO:0000256" key="4">
    <source>
        <dbReference type="SAM" id="MobiDB-lite"/>
    </source>
</evidence>
<keyword evidence="2 3" id="KW-0067">ATP-binding</keyword>
<protein>
    <submittedName>
        <fullName evidence="8">U-box domain-containing protein 34-like</fullName>
    </submittedName>
</protein>
<evidence type="ECO:0000259" key="5">
    <source>
        <dbReference type="Pfam" id="PF00069"/>
    </source>
</evidence>
<evidence type="ECO:0000313" key="8">
    <source>
        <dbReference type="RefSeq" id="XP_016648177.1"/>
    </source>
</evidence>
<feature type="domain" description="Reverse transcriptase Ty1/copia-type" evidence="6">
    <location>
        <begin position="115"/>
        <end position="165"/>
    </location>
</feature>
<reference evidence="8" key="2">
    <citation type="submission" date="2025-08" db="UniProtKB">
        <authorList>
            <consortium name="RefSeq"/>
        </authorList>
    </citation>
    <scope>IDENTIFICATION</scope>
</reference>
<organism evidence="7 8">
    <name type="scientific">Prunus mume</name>
    <name type="common">Japanese apricot</name>
    <name type="synonym">Armeniaca mume</name>
    <dbReference type="NCBI Taxonomy" id="102107"/>
    <lineage>
        <taxon>Eukaryota</taxon>
        <taxon>Viridiplantae</taxon>
        <taxon>Streptophyta</taxon>
        <taxon>Embryophyta</taxon>
        <taxon>Tracheophyta</taxon>
        <taxon>Spermatophyta</taxon>
        <taxon>Magnoliopsida</taxon>
        <taxon>eudicotyledons</taxon>
        <taxon>Gunneridae</taxon>
        <taxon>Pentapetalae</taxon>
        <taxon>rosids</taxon>
        <taxon>fabids</taxon>
        <taxon>Rosales</taxon>
        <taxon>Rosaceae</taxon>
        <taxon>Amygdaloideae</taxon>
        <taxon>Amygdaleae</taxon>
        <taxon>Prunus</taxon>
    </lineage>
</organism>
<proteinExistence type="predicted"/>
<feature type="binding site" evidence="3">
    <location>
        <position position="80"/>
    </location>
    <ligand>
        <name>ATP</name>
        <dbReference type="ChEBI" id="CHEBI:30616"/>
    </ligand>
</feature>
<dbReference type="InterPro" id="IPR017441">
    <property type="entry name" value="Protein_kinase_ATP_BS"/>
</dbReference>
<dbReference type="RefSeq" id="XP_016648177.1">
    <property type="nucleotide sequence ID" value="XM_016792691.1"/>
</dbReference>
<dbReference type="PROSITE" id="PS00107">
    <property type="entry name" value="PROTEIN_KINASE_ATP"/>
    <property type="match status" value="1"/>
</dbReference>
<evidence type="ECO:0000259" key="6">
    <source>
        <dbReference type="Pfam" id="PF07727"/>
    </source>
</evidence>
<dbReference type="InterPro" id="IPR011009">
    <property type="entry name" value="Kinase-like_dom_sf"/>
</dbReference>
<dbReference type="Pfam" id="PF07727">
    <property type="entry name" value="RVT_2"/>
    <property type="match status" value="1"/>
</dbReference>
<evidence type="ECO:0000256" key="2">
    <source>
        <dbReference type="ARBA" id="ARBA00022840"/>
    </source>
</evidence>
<dbReference type="Proteomes" id="UP000694861">
    <property type="component" value="Linkage group LG3"/>
</dbReference>
<dbReference type="InterPro" id="IPR013103">
    <property type="entry name" value="RVT_2"/>
</dbReference>
<dbReference type="InterPro" id="IPR000719">
    <property type="entry name" value="Prot_kinase_dom"/>
</dbReference>
<dbReference type="PANTHER" id="PTHR27005">
    <property type="entry name" value="WALL-ASSOCIATED RECEPTOR KINASE-LIKE 21"/>
    <property type="match status" value="1"/>
</dbReference>
<dbReference type="SUPFAM" id="SSF56112">
    <property type="entry name" value="Protein kinase-like (PK-like)"/>
    <property type="match status" value="1"/>
</dbReference>
<sequence>MQRRKFIKLKQKYFKENGGLLLQQQLASEGGSVETAKNFTAEELGKATNNYHESRVLGKGGYGIVYKGILPDNKVVAIKKSKVCVQTQKEQFVNELIVLSQVNHRNVCDKGKLTALIVYVDDIAVTVNDAGEQLKLQKYLSQKFEMKDLGDLKYFLGIEVARSKTGLLDHDLALREEKPEVTAYSNAAQKQKLERWEKSNRICLLVMRKSMTETICGGITESENAKDFLEAIGLKFKDIEKAETGTLMTKLATMKYDGVEDMRVYLLSMIEVASKLKALEIPIADPFLVHLALNSLPSQFAQLKVIYNAQNDKWSLNELISICVQEEARMKKEKEVNTVHLTTNTPKRLHPKPNSFAAANKDNTKANSS</sequence>
<name>A0ABM1LLA0_PRUMU</name>
<dbReference type="Pfam" id="PF14223">
    <property type="entry name" value="Retrotran_gag_2"/>
    <property type="match status" value="1"/>
</dbReference>
<reference evidence="7" key="1">
    <citation type="journal article" date="2012" name="Nat. Commun.">
        <title>The genome of Prunus mume.</title>
        <authorList>
            <person name="Zhang Q."/>
            <person name="Chen W."/>
            <person name="Sun L."/>
            <person name="Zhao F."/>
            <person name="Huang B."/>
            <person name="Yang W."/>
            <person name="Tao Y."/>
            <person name="Wang J."/>
            <person name="Yuan Z."/>
            <person name="Fan G."/>
            <person name="Xing Z."/>
            <person name="Han C."/>
            <person name="Pan H."/>
            <person name="Zhong X."/>
            <person name="Shi W."/>
            <person name="Liang X."/>
            <person name="Du D."/>
            <person name="Sun F."/>
            <person name="Xu Z."/>
            <person name="Hao R."/>
            <person name="Lv T."/>
            <person name="Lv Y."/>
            <person name="Zheng Z."/>
            <person name="Sun M."/>
            <person name="Luo L."/>
            <person name="Cai M."/>
            <person name="Gao Y."/>
            <person name="Wang J."/>
            <person name="Yin Y."/>
            <person name="Xu X."/>
            <person name="Cheng T."/>
            <person name="Wang J."/>
        </authorList>
    </citation>
    <scope>NUCLEOTIDE SEQUENCE [LARGE SCALE GENOMIC DNA]</scope>
</reference>
<gene>
    <name evidence="8" type="primary">LOC107880654</name>
</gene>
<dbReference type="InterPro" id="IPR045274">
    <property type="entry name" value="WAK-like"/>
</dbReference>
<evidence type="ECO:0000256" key="3">
    <source>
        <dbReference type="PROSITE-ProRule" id="PRU10141"/>
    </source>
</evidence>
<dbReference type="GeneID" id="107880654"/>
<keyword evidence="1 3" id="KW-0547">Nucleotide-binding</keyword>
<feature type="region of interest" description="Disordered" evidence="4">
    <location>
        <begin position="338"/>
        <end position="369"/>
    </location>
</feature>
<accession>A0ABM1LLA0</accession>